<sequence>MTIAGSLVFLFVLAAVFAGLVLLQIRLSGTGSRWPGLVLPAISLTVAVCATVANVLLNAAAVCTVTDAGGNCAQTSGSLTATILAAVLVFLVWNIPTITFGGIYLYRRDRMRLRAELDRMSAQDL</sequence>
<comment type="caution">
    <text evidence="2">The sequence shown here is derived from an EMBL/GenBank/DDBJ whole genome shotgun (WGS) entry which is preliminary data.</text>
</comment>
<evidence type="ECO:0000313" key="3">
    <source>
        <dbReference type="Proteomes" id="UP000588277"/>
    </source>
</evidence>
<dbReference type="EMBL" id="JAAIIH010000020">
    <property type="protein sequence ID" value="NMN01257.1"/>
    <property type="molecule type" value="Genomic_DNA"/>
</dbReference>
<feature type="transmembrane region" description="Helical" evidence="1">
    <location>
        <begin position="81"/>
        <end position="106"/>
    </location>
</feature>
<keyword evidence="1" id="KW-1133">Transmembrane helix</keyword>
<dbReference type="RefSeq" id="WP_169276337.1">
    <property type="nucleotide sequence ID" value="NZ_JAAIIH010000020.1"/>
</dbReference>
<protein>
    <submittedName>
        <fullName evidence="2">Uncharacterized protein</fullName>
    </submittedName>
</protein>
<dbReference type="AlphaFoldDB" id="A0A7Y0F3B8"/>
<keyword evidence="1" id="KW-0472">Membrane</keyword>
<dbReference type="Proteomes" id="UP000588277">
    <property type="component" value="Unassembled WGS sequence"/>
</dbReference>
<reference evidence="2 3" key="1">
    <citation type="submission" date="2020-02" db="EMBL/GenBank/DDBJ databases">
        <title>Characterization of phylogenetic diversity of novel bifidobacterial species isolated in Czech ZOOs.</title>
        <authorList>
            <person name="Lugli G.A."/>
            <person name="Vera N.B."/>
            <person name="Ventura M."/>
        </authorList>
    </citation>
    <scope>NUCLEOTIDE SEQUENCE [LARGE SCALE GENOMIC DNA]</scope>
    <source>
        <strain evidence="2 3">DSM 109958</strain>
    </source>
</reference>
<name>A0A7Y0F3B8_9BIFI</name>
<feature type="transmembrane region" description="Helical" evidence="1">
    <location>
        <begin position="37"/>
        <end position="61"/>
    </location>
</feature>
<evidence type="ECO:0000256" key="1">
    <source>
        <dbReference type="SAM" id="Phobius"/>
    </source>
</evidence>
<proteinExistence type="predicted"/>
<organism evidence="2 3">
    <name type="scientific">Bifidobacterium moraviense</name>
    <dbReference type="NCBI Taxonomy" id="2675323"/>
    <lineage>
        <taxon>Bacteria</taxon>
        <taxon>Bacillati</taxon>
        <taxon>Actinomycetota</taxon>
        <taxon>Actinomycetes</taxon>
        <taxon>Bifidobacteriales</taxon>
        <taxon>Bifidobacteriaceae</taxon>
        <taxon>Bifidobacterium</taxon>
    </lineage>
</organism>
<evidence type="ECO:0000313" key="2">
    <source>
        <dbReference type="EMBL" id="NMN01257.1"/>
    </source>
</evidence>
<keyword evidence="1" id="KW-0812">Transmembrane</keyword>
<accession>A0A7Y0F3B8</accession>
<feature type="transmembrane region" description="Helical" evidence="1">
    <location>
        <begin position="6"/>
        <end position="25"/>
    </location>
</feature>
<gene>
    <name evidence="2" type="ORF">G1C96_1843</name>
</gene>
<keyword evidence="3" id="KW-1185">Reference proteome</keyword>